<accession>B2A580</accession>
<protein>
    <recommendedName>
        <fullName evidence="4">DUF1576 domain-containing protein</fullName>
    </recommendedName>
</protein>
<keyword evidence="3" id="KW-1185">Reference proteome</keyword>
<feature type="transmembrane region" description="Helical" evidence="1">
    <location>
        <begin position="259"/>
        <end position="280"/>
    </location>
</feature>
<reference evidence="2 3" key="1">
    <citation type="submission" date="2008-04" db="EMBL/GenBank/DDBJ databases">
        <title>Complete sequence of chromosome of Natranaerobius thermophilus JW/NM-WN-LF.</title>
        <authorList>
            <consortium name="US DOE Joint Genome Institute"/>
            <person name="Copeland A."/>
            <person name="Lucas S."/>
            <person name="Lapidus A."/>
            <person name="Glavina del Rio T."/>
            <person name="Dalin E."/>
            <person name="Tice H."/>
            <person name="Bruce D."/>
            <person name="Goodwin L."/>
            <person name="Pitluck S."/>
            <person name="Chertkov O."/>
            <person name="Brettin T."/>
            <person name="Detter J.C."/>
            <person name="Han C."/>
            <person name="Kuske C.R."/>
            <person name="Schmutz J."/>
            <person name="Larimer F."/>
            <person name="Land M."/>
            <person name="Hauser L."/>
            <person name="Kyrpides N."/>
            <person name="Lykidis A."/>
            <person name="Mesbah N.M."/>
            <person name="Wiegel J."/>
        </authorList>
    </citation>
    <scope>NUCLEOTIDE SEQUENCE [LARGE SCALE GENOMIC DNA]</scope>
    <source>
        <strain evidence="3">ATCC BAA-1301 / DSM 18059 / JW/NM-WN-LF</strain>
    </source>
</reference>
<feature type="transmembrane region" description="Helical" evidence="1">
    <location>
        <begin position="170"/>
        <end position="188"/>
    </location>
</feature>
<dbReference type="HOGENOM" id="CLU_031185_0_0_9"/>
<dbReference type="eggNOG" id="ENOG502Z7MK">
    <property type="taxonomic scope" value="Bacteria"/>
</dbReference>
<evidence type="ECO:0000256" key="1">
    <source>
        <dbReference type="SAM" id="Phobius"/>
    </source>
</evidence>
<organism evidence="2 3">
    <name type="scientific">Natranaerobius thermophilus (strain ATCC BAA-1301 / DSM 18059 / JW/NM-WN-LF)</name>
    <dbReference type="NCBI Taxonomy" id="457570"/>
    <lineage>
        <taxon>Bacteria</taxon>
        <taxon>Bacillati</taxon>
        <taxon>Bacillota</taxon>
        <taxon>Clostridia</taxon>
        <taxon>Natranaerobiales</taxon>
        <taxon>Natranaerobiaceae</taxon>
        <taxon>Natranaerobius</taxon>
    </lineage>
</organism>
<dbReference type="EMBL" id="CP001034">
    <property type="protein sequence ID" value="ACB83914.1"/>
    <property type="molecule type" value="Genomic_DNA"/>
</dbReference>
<sequence>MLLYLCALIIAGFIFGFEEGFIQDLREITTVPAVLVTDFFVVGSLGAALVNSGLVGIVGLFFAFFLKVPIKGPIIAAIFTMAGFSFLGKTIINIWPIFLGVWLYAKTQRETIHHYILNALFGTALAPIASSVSFGLGLGIWGGLILGALGGFLVPPLAGHFLATHQGMNLYNIGFTAGFVGTLFAGLFRGFGASKDLVEMWGTGFNPAIFIPLTIYLSSMIIVGLILNKGQLKPYFEIHKMSGALVSDFVTQKGIGSTLMNMGIVGLIGTLYVIIVGGELNGPSMAGIFTIVGFGAFGKHSLNMTPVMLGAFLSLQLFHWSPTEAGPILGVLFGTTLAPISGSFGPIAGIIAGFLHMSMVMNVGYLHGGLNLYNNGFAGGLVATMMVGVLKHFQTDSEKEGD</sequence>
<dbReference type="KEGG" id="nth:Nther_0317"/>
<feature type="transmembrane region" description="Helical" evidence="1">
    <location>
        <begin position="372"/>
        <end position="390"/>
    </location>
</feature>
<keyword evidence="1" id="KW-0812">Transmembrane</keyword>
<gene>
    <name evidence="2" type="ordered locus">Nther_0317</name>
</gene>
<feature type="transmembrane region" description="Helical" evidence="1">
    <location>
        <begin position="40"/>
        <end position="66"/>
    </location>
</feature>
<feature type="transmembrane region" description="Helical" evidence="1">
    <location>
        <begin position="330"/>
        <end position="352"/>
    </location>
</feature>
<reference evidence="2 3" key="2">
    <citation type="journal article" date="2011" name="J. Bacteriol.">
        <title>Complete genome sequence of the anaerobic, halophilic alkalithermophile Natranaerobius thermophilus JW/NM-WN-LF.</title>
        <authorList>
            <person name="Zhao B."/>
            <person name="Mesbah N.M."/>
            <person name="Dalin E."/>
            <person name="Goodwin L."/>
            <person name="Nolan M."/>
            <person name="Pitluck S."/>
            <person name="Chertkov O."/>
            <person name="Brettin T.S."/>
            <person name="Han J."/>
            <person name="Larimer F.W."/>
            <person name="Land M.L."/>
            <person name="Hauser L."/>
            <person name="Kyrpides N."/>
            <person name="Wiegel J."/>
        </authorList>
    </citation>
    <scope>NUCLEOTIDE SEQUENCE [LARGE SCALE GENOMIC DNA]</scope>
    <source>
        <strain evidence="3">ATCC BAA-1301 / DSM 18059 / JW/NM-WN-LF</strain>
    </source>
</reference>
<dbReference type="Pfam" id="PF07613">
    <property type="entry name" value="DUF1576"/>
    <property type="match status" value="2"/>
</dbReference>
<keyword evidence="1" id="KW-0472">Membrane</keyword>
<feature type="transmembrane region" description="Helical" evidence="1">
    <location>
        <begin position="125"/>
        <end position="158"/>
    </location>
</feature>
<name>B2A580_NATTJ</name>
<feature type="transmembrane region" description="Helical" evidence="1">
    <location>
        <begin position="300"/>
        <end position="318"/>
    </location>
</feature>
<evidence type="ECO:0000313" key="3">
    <source>
        <dbReference type="Proteomes" id="UP000001683"/>
    </source>
</evidence>
<evidence type="ECO:0008006" key="4">
    <source>
        <dbReference type="Google" id="ProtNLM"/>
    </source>
</evidence>
<dbReference type="RefSeq" id="WP_012446802.1">
    <property type="nucleotide sequence ID" value="NC_010718.1"/>
</dbReference>
<dbReference type="InterPro" id="IPR011470">
    <property type="entry name" value="DUF1576"/>
</dbReference>
<dbReference type="AlphaFoldDB" id="B2A580"/>
<keyword evidence="1" id="KW-1133">Transmembrane helix</keyword>
<evidence type="ECO:0000313" key="2">
    <source>
        <dbReference type="EMBL" id="ACB83914.1"/>
    </source>
</evidence>
<feature type="transmembrane region" description="Helical" evidence="1">
    <location>
        <begin position="78"/>
        <end position="105"/>
    </location>
</feature>
<dbReference type="InParanoid" id="B2A580"/>
<proteinExistence type="predicted"/>
<dbReference type="STRING" id="457570.Nther_0317"/>
<dbReference type="Proteomes" id="UP000001683">
    <property type="component" value="Chromosome"/>
</dbReference>
<feature type="transmembrane region" description="Helical" evidence="1">
    <location>
        <begin position="208"/>
        <end position="227"/>
    </location>
</feature>